<organism evidence="3 4">
    <name type="scientific">Cellulomonas fimi</name>
    <dbReference type="NCBI Taxonomy" id="1708"/>
    <lineage>
        <taxon>Bacteria</taxon>
        <taxon>Bacillati</taxon>
        <taxon>Actinomycetota</taxon>
        <taxon>Actinomycetes</taxon>
        <taxon>Micrococcales</taxon>
        <taxon>Cellulomonadaceae</taxon>
        <taxon>Cellulomonas</taxon>
    </lineage>
</organism>
<evidence type="ECO:0000313" key="4">
    <source>
        <dbReference type="Proteomes" id="UP000562124"/>
    </source>
</evidence>
<proteinExistence type="predicted"/>
<dbReference type="GO" id="GO:0016787">
    <property type="term" value="F:hydrolase activity"/>
    <property type="evidence" value="ECO:0007669"/>
    <property type="project" value="UniProtKB-KW"/>
</dbReference>
<keyword evidence="3" id="KW-0378">Hydrolase</keyword>
<gene>
    <name evidence="3" type="ORF">HIR71_02440</name>
</gene>
<dbReference type="SUPFAM" id="SSF53474">
    <property type="entry name" value="alpha/beta-Hydrolases"/>
    <property type="match status" value="1"/>
</dbReference>
<feature type="domain" description="Peptidase S33 tripeptidyl aminopeptidase-like C-terminal" evidence="2">
    <location>
        <begin position="208"/>
        <end position="273"/>
    </location>
</feature>
<dbReference type="Pfam" id="PF00561">
    <property type="entry name" value="Abhydrolase_1"/>
    <property type="match status" value="1"/>
</dbReference>
<reference evidence="3 4" key="1">
    <citation type="submission" date="2020-04" db="EMBL/GenBank/DDBJ databases">
        <title>Sequencing and Assembly of C. fimi.</title>
        <authorList>
            <person name="Ramsey A.R."/>
        </authorList>
    </citation>
    <scope>NUCLEOTIDE SEQUENCE [LARGE SCALE GENOMIC DNA]</scope>
    <source>
        <strain evidence="3 4">SB</strain>
    </source>
</reference>
<dbReference type="InterPro" id="IPR013595">
    <property type="entry name" value="Pept_S33_TAP-like_C"/>
</dbReference>
<evidence type="ECO:0000313" key="3">
    <source>
        <dbReference type="EMBL" id="NMR19087.1"/>
    </source>
</evidence>
<dbReference type="Pfam" id="PF08386">
    <property type="entry name" value="Abhydrolase_4"/>
    <property type="match status" value="1"/>
</dbReference>
<dbReference type="AlphaFoldDB" id="A0A7Y0LYH8"/>
<dbReference type="PANTHER" id="PTHR43433:SF5">
    <property type="entry name" value="AB HYDROLASE-1 DOMAIN-CONTAINING PROTEIN"/>
    <property type="match status" value="1"/>
</dbReference>
<dbReference type="Proteomes" id="UP000562124">
    <property type="component" value="Unassembled WGS sequence"/>
</dbReference>
<dbReference type="InterPro" id="IPR029058">
    <property type="entry name" value="AB_hydrolase_fold"/>
</dbReference>
<dbReference type="InterPro" id="IPR050471">
    <property type="entry name" value="AB_hydrolase"/>
</dbReference>
<evidence type="ECO:0000259" key="2">
    <source>
        <dbReference type="Pfam" id="PF08386"/>
    </source>
</evidence>
<comment type="caution">
    <text evidence="3">The sequence shown here is derived from an EMBL/GenBank/DDBJ whole genome shotgun (WGS) entry which is preliminary data.</text>
</comment>
<evidence type="ECO:0000259" key="1">
    <source>
        <dbReference type="Pfam" id="PF00561"/>
    </source>
</evidence>
<name>A0A7Y0LYH8_CELFI</name>
<accession>A0A7Y0LYH8</accession>
<dbReference type="PANTHER" id="PTHR43433">
    <property type="entry name" value="HYDROLASE, ALPHA/BETA FOLD FAMILY PROTEIN"/>
    <property type="match status" value="1"/>
</dbReference>
<dbReference type="InterPro" id="IPR000073">
    <property type="entry name" value="AB_hydrolase_1"/>
</dbReference>
<protein>
    <submittedName>
        <fullName evidence="3">Alpha/beta fold hydrolase</fullName>
    </submittedName>
</protein>
<dbReference type="RefSeq" id="WP_169323065.1">
    <property type="nucleotide sequence ID" value="NZ_JABCJJ010000002.1"/>
</dbReference>
<feature type="domain" description="AB hydrolase-1" evidence="1">
    <location>
        <begin position="26"/>
        <end position="181"/>
    </location>
</feature>
<dbReference type="PRINTS" id="PR00111">
    <property type="entry name" value="ABHYDROLASE"/>
</dbReference>
<dbReference type="EMBL" id="JABCJJ010000002">
    <property type="protein sequence ID" value="NMR19087.1"/>
    <property type="molecule type" value="Genomic_DNA"/>
</dbReference>
<keyword evidence="4" id="KW-1185">Reference proteome</keyword>
<sequence length="276" mass="29067">MATVGEVGHAPAGGLRLGYRRAGSGPALLLLHGAYEDSRIWSRQLEGLADEFTVLAWDAPGCGTSDDPPDRFTTADYSRCAVELLAELGFSSAHVLGLSWGSMLALDLVSRHPEAVDSLVLASAYAGWAGSLPAEEVQRRVAQVLREVELPAEAFIPDWLPGLLTDAAPAGAADEVAAIMADFHPAGMRHAALTMGAADLRPVLPSIAVPTLLLYGELDTRSPVEVGRALHAQIPGSQLVVLPGAPHLAMVEQPAAFDAAVRRFLRTPTPPTPPTR</sequence>
<dbReference type="Gene3D" id="3.40.50.1820">
    <property type="entry name" value="alpha/beta hydrolase"/>
    <property type="match status" value="1"/>
</dbReference>